<evidence type="ECO:0000313" key="7">
    <source>
        <dbReference type="Proteomes" id="UP000815677"/>
    </source>
</evidence>
<dbReference type="PANTHER" id="PTHR46910:SF3">
    <property type="entry name" value="HALOTOLERANCE PROTEIN 9-RELATED"/>
    <property type="match status" value="1"/>
</dbReference>
<accession>A0ABQ0LPT6</accession>
<protein>
    <recommendedName>
        <fullName evidence="5">Xylanolytic transcriptional activator regulatory domain-containing protein</fullName>
    </recommendedName>
</protein>
<dbReference type="Pfam" id="PF04082">
    <property type="entry name" value="Fungal_trans"/>
    <property type="match status" value="1"/>
</dbReference>
<proteinExistence type="predicted"/>
<dbReference type="InterPro" id="IPR050987">
    <property type="entry name" value="AtrR-like"/>
</dbReference>
<reference evidence="6" key="1">
    <citation type="submission" date="2014-09" db="EMBL/GenBank/DDBJ databases">
        <title>Genome sequence of the luminous mushroom Mycena chlorophos for searching fungal bioluminescence genes.</title>
        <authorList>
            <person name="Tanaka Y."/>
            <person name="Kasuga D."/>
            <person name="Oba Y."/>
            <person name="Hase S."/>
            <person name="Sato K."/>
            <person name="Oba Y."/>
            <person name="Sakakibara Y."/>
        </authorList>
    </citation>
    <scope>NUCLEOTIDE SEQUENCE</scope>
</reference>
<comment type="subcellular location">
    <subcellularLocation>
        <location evidence="1">Nucleus</location>
    </subcellularLocation>
</comment>
<gene>
    <name evidence="6" type="ORF">MCHLO_09664</name>
</gene>
<keyword evidence="7" id="KW-1185">Reference proteome</keyword>
<keyword evidence="4" id="KW-0539">Nucleus</keyword>
<evidence type="ECO:0000256" key="2">
    <source>
        <dbReference type="ARBA" id="ARBA00022723"/>
    </source>
</evidence>
<dbReference type="Proteomes" id="UP000815677">
    <property type="component" value="Unassembled WGS sequence"/>
</dbReference>
<dbReference type="CDD" id="cd12148">
    <property type="entry name" value="fungal_TF_MHR"/>
    <property type="match status" value="1"/>
</dbReference>
<evidence type="ECO:0000256" key="4">
    <source>
        <dbReference type="ARBA" id="ARBA00023242"/>
    </source>
</evidence>
<evidence type="ECO:0000256" key="1">
    <source>
        <dbReference type="ARBA" id="ARBA00004123"/>
    </source>
</evidence>
<keyword evidence="2" id="KW-0479">Metal-binding</keyword>
<evidence type="ECO:0000313" key="6">
    <source>
        <dbReference type="EMBL" id="GAT52629.1"/>
    </source>
</evidence>
<evidence type="ECO:0000256" key="3">
    <source>
        <dbReference type="ARBA" id="ARBA00023125"/>
    </source>
</evidence>
<sequence>MRKATMRTLLYQIQRTEAQVEQESKLEDGKSLGWWTFQRSLDFIVMPFAPPHPSDSDAALSEVTRGLSGLSLHEGMGDPGFQGRSGAVLLVKAAADAKSSSESVSGCEQPTKSRTLRPWTTRLWDTPSHDLPHTVEFPAPALLDTLLRLYFTRTHTVLPLLHRPTFEKQLAAGLHLTHIGLARIVLLVCALGSTSLPAPYYSRSARFSLGWGFYSQFLELKENFPRQQATVADIQASCLAAAFLNCMDNVRSAMMVSRTGLRRSLDIGAHRGSVSPVADEGHESSTRVFWFILFIDLNHCVALGRGVLLDPMDMSIGSSKDYADGVPGYMDALITLYRIMNFIHLALYPLNRSMDTGLDYWFKNLPSPLRWNPDTNSGSKRPLDQSAALHCLYYYLRILLHRRYLPAIAFSSGTEPEPRTVGVCTVAARECIKVALRHRELRPDTPIWFSQQPLFTSAMILIICARDTDVHASTVPPINVAEDLKLAEAAADVLSDQAERWPSSQFYA</sequence>
<keyword evidence="3" id="KW-0238">DNA-binding</keyword>
<feature type="domain" description="Xylanolytic transcriptional activator regulatory" evidence="5">
    <location>
        <begin position="147"/>
        <end position="314"/>
    </location>
</feature>
<dbReference type="PANTHER" id="PTHR46910">
    <property type="entry name" value="TRANSCRIPTION FACTOR PDR1"/>
    <property type="match status" value="1"/>
</dbReference>
<evidence type="ECO:0000259" key="5">
    <source>
        <dbReference type="Pfam" id="PF04082"/>
    </source>
</evidence>
<dbReference type="InterPro" id="IPR007219">
    <property type="entry name" value="XnlR_reg_dom"/>
</dbReference>
<name>A0ABQ0LPT6_MYCCL</name>
<dbReference type="EMBL" id="DF847819">
    <property type="protein sequence ID" value="GAT52629.1"/>
    <property type="molecule type" value="Genomic_DNA"/>
</dbReference>
<organism evidence="6 7">
    <name type="scientific">Mycena chlorophos</name>
    <name type="common">Agaric fungus</name>
    <name type="synonym">Agaricus chlorophos</name>
    <dbReference type="NCBI Taxonomy" id="658473"/>
    <lineage>
        <taxon>Eukaryota</taxon>
        <taxon>Fungi</taxon>
        <taxon>Dikarya</taxon>
        <taxon>Basidiomycota</taxon>
        <taxon>Agaricomycotina</taxon>
        <taxon>Agaricomycetes</taxon>
        <taxon>Agaricomycetidae</taxon>
        <taxon>Agaricales</taxon>
        <taxon>Marasmiineae</taxon>
        <taxon>Mycenaceae</taxon>
        <taxon>Mycena</taxon>
    </lineage>
</organism>